<keyword evidence="7" id="KW-1185">Reference proteome</keyword>
<evidence type="ECO:0000256" key="1">
    <source>
        <dbReference type="ARBA" id="ARBA00022576"/>
    </source>
</evidence>
<dbReference type="CDD" id="cd00610">
    <property type="entry name" value="OAT_like"/>
    <property type="match status" value="1"/>
</dbReference>
<dbReference type="InterPro" id="IPR049704">
    <property type="entry name" value="Aminotrans_3_PPA_site"/>
</dbReference>
<organism evidence="6 7">
    <name type="scientific">Thalassoglobus neptunius</name>
    <dbReference type="NCBI Taxonomy" id="1938619"/>
    <lineage>
        <taxon>Bacteria</taxon>
        <taxon>Pseudomonadati</taxon>
        <taxon>Planctomycetota</taxon>
        <taxon>Planctomycetia</taxon>
        <taxon>Planctomycetales</taxon>
        <taxon>Planctomycetaceae</taxon>
        <taxon>Thalassoglobus</taxon>
    </lineage>
</organism>
<name>A0A5C5WZY3_9PLAN</name>
<dbReference type="UniPathway" id="UPA00068">
    <property type="reaction ID" value="UER00109"/>
</dbReference>
<dbReference type="InterPro" id="IPR015422">
    <property type="entry name" value="PyrdxlP-dep_Trfase_small"/>
</dbReference>
<keyword evidence="2 5" id="KW-0028">Amino-acid biosynthesis</keyword>
<keyword evidence="4 5" id="KW-0663">Pyridoxal phosphate</keyword>
<feature type="binding site" evidence="5">
    <location>
        <position position="169"/>
    </location>
    <ligand>
        <name>N(2)-acetyl-L-ornithine</name>
        <dbReference type="ChEBI" id="CHEBI:57805"/>
    </ligand>
</feature>
<dbReference type="GO" id="GO:0006526">
    <property type="term" value="P:L-arginine biosynthetic process"/>
    <property type="evidence" value="ECO:0007669"/>
    <property type="project" value="UniProtKB-UniRule"/>
</dbReference>
<dbReference type="InterPro" id="IPR004636">
    <property type="entry name" value="AcOrn/SuccOrn_fam"/>
</dbReference>
<dbReference type="GO" id="GO:0042802">
    <property type="term" value="F:identical protein binding"/>
    <property type="evidence" value="ECO:0007669"/>
    <property type="project" value="TreeGrafter"/>
</dbReference>
<dbReference type="PIRSF" id="PIRSF000521">
    <property type="entry name" value="Transaminase_4ab_Lys_Orn"/>
    <property type="match status" value="1"/>
</dbReference>
<gene>
    <name evidence="6" type="primary">argD_2</name>
    <name evidence="5" type="synonym">argD</name>
    <name evidence="6" type="ORF">KOR42_28490</name>
</gene>
<protein>
    <recommendedName>
        <fullName evidence="5">Acetylornithine aminotransferase</fullName>
        <shortName evidence="5">ACOAT</shortName>
        <ecNumber evidence="5">2.6.1.11</ecNumber>
    </recommendedName>
</protein>
<dbReference type="PROSITE" id="PS00600">
    <property type="entry name" value="AA_TRANSFER_CLASS_3"/>
    <property type="match status" value="1"/>
</dbReference>
<keyword evidence="1 5" id="KW-0032">Aminotransferase</keyword>
<dbReference type="FunFam" id="3.40.640.10:FF:000004">
    <property type="entry name" value="Acetylornithine aminotransferase"/>
    <property type="match status" value="1"/>
</dbReference>
<dbReference type="InterPro" id="IPR015421">
    <property type="entry name" value="PyrdxlP-dep_Trfase_major"/>
</dbReference>
<feature type="modified residue" description="N6-(pyridoxal phosphate)lysine" evidence="5">
    <location>
        <position position="280"/>
    </location>
</feature>
<proteinExistence type="inferred from homology"/>
<evidence type="ECO:0000256" key="3">
    <source>
        <dbReference type="ARBA" id="ARBA00022679"/>
    </source>
</evidence>
<dbReference type="PANTHER" id="PTHR11986:SF79">
    <property type="entry name" value="ACETYLORNITHINE AMINOTRANSFERASE, MITOCHONDRIAL"/>
    <property type="match status" value="1"/>
</dbReference>
<feature type="binding site" evidence="5">
    <location>
        <begin position="251"/>
        <end position="254"/>
    </location>
    <ligand>
        <name>pyridoxal 5'-phosphate</name>
        <dbReference type="ChEBI" id="CHEBI:597326"/>
    </ligand>
</feature>
<comment type="caution">
    <text evidence="6">The sequence shown here is derived from an EMBL/GenBank/DDBJ whole genome shotgun (WGS) entry which is preliminary data.</text>
</comment>
<keyword evidence="5" id="KW-0963">Cytoplasm</keyword>
<dbReference type="SUPFAM" id="SSF53383">
    <property type="entry name" value="PLP-dependent transferases"/>
    <property type="match status" value="1"/>
</dbReference>
<dbReference type="NCBIfam" id="NF002325">
    <property type="entry name" value="PRK01278.1"/>
    <property type="match status" value="1"/>
</dbReference>
<dbReference type="Pfam" id="PF00202">
    <property type="entry name" value="Aminotran_3"/>
    <property type="match status" value="1"/>
</dbReference>
<evidence type="ECO:0000313" key="6">
    <source>
        <dbReference type="EMBL" id="TWT55463.1"/>
    </source>
</evidence>
<comment type="miscellaneous">
    <text evidence="5">May also have succinyldiaminopimelate aminotransferase activity, thus carrying out the corresponding step in lysine biosynthesis.</text>
</comment>
<dbReference type="Proteomes" id="UP000317243">
    <property type="component" value="Unassembled WGS sequence"/>
</dbReference>
<reference evidence="6 7" key="1">
    <citation type="submission" date="2019-02" db="EMBL/GenBank/DDBJ databases">
        <title>Deep-cultivation of Planctomycetes and their phenomic and genomic characterization uncovers novel biology.</title>
        <authorList>
            <person name="Wiegand S."/>
            <person name="Jogler M."/>
            <person name="Boedeker C."/>
            <person name="Pinto D."/>
            <person name="Vollmers J."/>
            <person name="Rivas-Marin E."/>
            <person name="Kohn T."/>
            <person name="Peeters S.H."/>
            <person name="Heuer A."/>
            <person name="Rast P."/>
            <person name="Oberbeckmann S."/>
            <person name="Bunk B."/>
            <person name="Jeske O."/>
            <person name="Meyerdierks A."/>
            <person name="Storesund J.E."/>
            <person name="Kallscheuer N."/>
            <person name="Luecker S."/>
            <person name="Lage O.M."/>
            <person name="Pohl T."/>
            <person name="Merkel B.J."/>
            <person name="Hornburger P."/>
            <person name="Mueller R.-W."/>
            <person name="Bruemmer F."/>
            <person name="Labrenz M."/>
            <person name="Spormann A.M."/>
            <person name="Op Den Camp H."/>
            <person name="Overmann J."/>
            <person name="Amann R."/>
            <person name="Jetten M.S.M."/>
            <person name="Mascher T."/>
            <person name="Medema M.H."/>
            <person name="Devos D.P."/>
            <person name="Kaster A.-K."/>
            <person name="Ovreas L."/>
            <person name="Rohde M."/>
            <person name="Galperin M.Y."/>
            <person name="Jogler C."/>
        </authorList>
    </citation>
    <scope>NUCLEOTIDE SEQUENCE [LARGE SCALE GENOMIC DNA]</scope>
    <source>
        <strain evidence="6 7">KOR42</strain>
    </source>
</reference>
<dbReference type="InterPro" id="IPR005814">
    <property type="entry name" value="Aminotrans_3"/>
</dbReference>
<sequence length="432" mass="47418">MLFLDTGFRVFILPIRIGHPSQFQYRVFMATQPRSSQETIALFDQYVIPNYRRFPISLVRGEGSTVYDAEGKKYLDLFPGWGCNILGYSPERVIQAVQEQVARLIHVPNTWYMEPQGEFAEALCTRGFGKSFFCNSGAEAVEGAIKLARLHTSENRYKIISFQNGFHGRTYGAVTATAQPKYHQGIGPMVAGFTYAPHNDLDAVRELIDSETAAILIEPVQGEGGVNTPAEGFLQGLRELCDENEMVLIFDEVQTGMGRTGNWFGYQTFGVQPDIMTMAKGIAAGIACGAIIAKDEIAPSLRPGMHASTFGGNPIAMVAGNATIETIESENLLEHCQTMSSQFEEFFTKLKEEIPIIRDLRVCGMMIGIDLTIESAPAVGLAMERGLLLNSTHDTVIRLLPALNVTESEVAQGCEIIADVIREMAESAAPQN</sequence>
<keyword evidence="5" id="KW-0055">Arginine biosynthesis</keyword>
<comment type="catalytic activity">
    <reaction evidence="5">
        <text>N(2)-acetyl-L-ornithine + 2-oxoglutarate = N-acetyl-L-glutamate 5-semialdehyde + L-glutamate</text>
        <dbReference type="Rhea" id="RHEA:18049"/>
        <dbReference type="ChEBI" id="CHEBI:16810"/>
        <dbReference type="ChEBI" id="CHEBI:29123"/>
        <dbReference type="ChEBI" id="CHEBI:29985"/>
        <dbReference type="ChEBI" id="CHEBI:57805"/>
        <dbReference type="EC" id="2.6.1.11"/>
    </reaction>
</comment>
<accession>A0A5C5WZY3</accession>
<dbReference type="InterPro" id="IPR015424">
    <property type="entry name" value="PyrdxlP-dep_Trfase"/>
</dbReference>
<evidence type="ECO:0000256" key="5">
    <source>
        <dbReference type="HAMAP-Rule" id="MF_01107"/>
    </source>
</evidence>
<dbReference type="InterPro" id="IPR050103">
    <property type="entry name" value="Class-III_PLP-dep_AT"/>
</dbReference>
<dbReference type="PANTHER" id="PTHR11986">
    <property type="entry name" value="AMINOTRANSFERASE CLASS III"/>
    <property type="match status" value="1"/>
</dbReference>
<feature type="binding site" evidence="5">
    <location>
        <begin position="137"/>
        <end position="138"/>
    </location>
    <ligand>
        <name>pyridoxal 5'-phosphate</name>
        <dbReference type="ChEBI" id="CHEBI:597326"/>
    </ligand>
</feature>
<feature type="binding site" evidence="5">
    <location>
        <position position="309"/>
    </location>
    <ligand>
        <name>pyridoxal 5'-phosphate</name>
        <dbReference type="ChEBI" id="CHEBI:597326"/>
    </ligand>
</feature>
<feature type="binding site" evidence="5">
    <location>
        <position position="166"/>
    </location>
    <ligand>
        <name>pyridoxal 5'-phosphate</name>
        <dbReference type="ChEBI" id="CHEBI:597326"/>
    </ligand>
</feature>
<dbReference type="Gene3D" id="3.40.640.10">
    <property type="entry name" value="Type I PLP-dependent aspartate aminotransferase-like (Major domain)"/>
    <property type="match status" value="1"/>
</dbReference>
<dbReference type="NCBIfam" id="TIGR00707">
    <property type="entry name" value="argD"/>
    <property type="match status" value="1"/>
</dbReference>
<dbReference type="GO" id="GO:0030170">
    <property type="term" value="F:pyridoxal phosphate binding"/>
    <property type="evidence" value="ECO:0007669"/>
    <property type="project" value="InterPro"/>
</dbReference>
<keyword evidence="3 5" id="KW-0808">Transferase</keyword>
<comment type="pathway">
    <text evidence="5">Amino-acid biosynthesis; L-arginine biosynthesis; N(2)-acetyl-L-ornithine from L-glutamate: step 4/4.</text>
</comment>
<comment type="subcellular location">
    <subcellularLocation>
        <location evidence="5">Cytoplasm</location>
    </subcellularLocation>
</comment>
<comment type="cofactor">
    <cofactor evidence="5">
        <name>pyridoxal 5'-phosphate</name>
        <dbReference type="ChEBI" id="CHEBI:597326"/>
    </cofactor>
    <text evidence="5">Binds 1 pyridoxal phosphate per subunit.</text>
</comment>
<evidence type="ECO:0000256" key="4">
    <source>
        <dbReference type="ARBA" id="ARBA00022898"/>
    </source>
</evidence>
<dbReference type="EMBL" id="SIHI01000004">
    <property type="protein sequence ID" value="TWT55463.1"/>
    <property type="molecule type" value="Genomic_DNA"/>
</dbReference>
<comment type="similarity">
    <text evidence="5">Belongs to the class-III pyridoxal-phosphate-dependent aminotransferase family. ArgD subfamily.</text>
</comment>
<comment type="subunit">
    <text evidence="5">Homodimer.</text>
</comment>
<dbReference type="EC" id="2.6.1.11" evidence="5"/>
<feature type="binding site" evidence="5">
    <location>
        <position position="308"/>
    </location>
    <ligand>
        <name>N(2)-acetyl-L-ornithine</name>
        <dbReference type="ChEBI" id="CHEBI:57805"/>
    </ligand>
</feature>
<dbReference type="Gene3D" id="3.90.1150.10">
    <property type="entry name" value="Aspartate Aminotransferase, domain 1"/>
    <property type="match status" value="1"/>
</dbReference>
<evidence type="ECO:0000256" key="2">
    <source>
        <dbReference type="ARBA" id="ARBA00022605"/>
    </source>
</evidence>
<dbReference type="HAMAP" id="MF_01107">
    <property type="entry name" value="ArgD_aminotrans_3"/>
    <property type="match status" value="1"/>
</dbReference>
<dbReference type="AlphaFoldDB" id="A0A5C5WZY3"/>
<dbReference type="GO" id="GO:0005737">
    <property type="term" value="C:cytoplasm"/>
    <property type="evidence" value="ECO:0007669"/>
    <property type="project" value="UniProtKB-SubCell"/>
</dbReference>
<dbReference type="GO" id="GO:0003992">
    <property type="term" value="F:N2-acetyl-L-ornithine:2-oxoglutarate 5-aminotransferase activity"/>
    <property type="evidence" value="ECO:0007669"/>
    <property type="project" value="UniProtKB-UniRule"/>
</dbReference>
<evidence type="ECO:0000313" key="7">
    <source>
        <dbReference type="Proteomes" id="UP000317243"/>
    </source>
</evidence>